<comment type="caution">
    <text evidence="1">The sequence shown here is derived from an EMBL/GenBank/DDBJ whole genome shotgun (WGS) entry which is preliminary data.</text>
</comment>
<evidence type="ECO:0000313" key="2">
    <source>
        <dbReference type="Proteomes" id="UP000638836"/>
    </source>
</evidence>
<sequence length="76" mass="8564">MAKGNKKIQVEVKETPNNKEGFTELELYVNDEKIGKLQQVEGQSVIVTTNSGTESKVRTVDEGVNKLIMEYNLHQI</sequence>
<dbReference type="RefSeq" id="WP_187948888.1">
    <property type="nucleotide sequence ID" value="NZ_WNJQ01000006.1"/>
</dbReference>
<dbReference type="EMBL" id="WNJQ01000006">
    <property type="protein sequence ID" value="MBC9825699.1"/>
    <property type="molecule type" value="Genomic_DNA"/>
</dbReference>
<proteinExistence type="predicted"/>
<dbReference type="InterPro" id="IPR021351">
    <property type="entry name" value="DUF2969"/>
</dbReference>
<gene>
    <name evidence="1" type="ORF">GLO26_07655</name>
</gene>
<evidence type="ECO:0000313" key="1">
    <source>
        <dbReference type="EMBL" id="MBC9825699.1"/>
    </source>
</evidence>
<name>A0ABR7TE12_9LACT</name>
<keyword evidence="2" id="KW-1185">Reference proteome</keyword>
<protein>
    <submittedName>
        <fullName evidence="1">DUF2969 family protein</fullName>
    </submittedName>
</protein>
<reference evidence="1 2" key="1">
    <citation type="journal article" date="2020" name="Microorganisms">
        <title>New Insight into Antimicrobial Compounds from Food and Marine-Sourced Carnobacterium Species through Phenotype and Genome Analyses.</title>
        <authorList>
            <person name="Begrem S."/>
            <person name="Ivaniuk F."/>
            <person name="Gigout-Chevalier F."/>
            <person name="Kolypczuk L."/>
            <person name="Bonnetot S."/>
            <person name="Leroi F."/>
            <person name="Grovel O."/>
            <person name="Delbarre-Ladrat C."/>
            <person name="Passerini D."/>
        </authorList>
    </citation>
    <scope>NUCLEOTIDE SEQUENCE [LARGE SCALE GENOMIC DNA]</scope>
    <source>
        <strain evidence="1 2">MIP2551</strain>
    </source>
</reference>
<dbReference type="Pfam" id="PF11184">
    <property type="entry name" value="DUF2969"/>
    <property type="match status" value="1"/>
</dbReference>
<organism evidence="1 2">
    <name type="scientific">Carnobacterium inhibens</name>
    <dbReference type="NCBI Taxonomy" id="147709"/>
    <lineage>
        <taxon>Bacteria</taxon>
        <taxon>Bacillati</taxon>
        <taxon>Bacillota</taxon>
        <taxon>Bacilli</taxon>
        <taxon>Lactobacillales</taxon>
        <taxon>Carnobacteriaceae</taxon>
        <taxon>Carnobacterium</taxon>
    </lineage>
</organism>
<dbReference type="Proteomes" id="UP000638836">
    <property type="component" value="Unassembled WGS sequence"/>
</dbReference>
<accession>A0ABR7TE12</accession>